<dbReference type="EMBL" id="JAWDEY010000006">
    <property type="protein sequence ID" value="KAK6590421.1"/>
    <property type="molecule type" value="Genomic_DNA"/>
</dbReference>
<feature type="coiled-coil region" evidence="1">
    <location>
        <begin position="123"/>
        <end position="234"/>
    </location>
</feature>
<name>A0AAV9Y0H7_9CRYT</name>
<dbReference type="Pfam" id="PF21636">
    <property type="entry name" value="PPP1R21_C"/>
    <property type="match status" value="1"/>
</dbReference>
<organism evidence="4 5">
    <name type="scientific">Cryptosporidium xiaoi</name>
    <dbReference type="NCBI Taxonomy" id="659607"/>
    <lineage>
        <taxon>Eukaryota</taxon>
        <taxon>Sar</taxon>
        <taxon>Alveolata</taxon>
        <taxon>Apicomplexa</taxon>
        <taxon>Conoidasida</taxon>
        <taxon>Coccidia</taxon>
        <taxon>Eucoccidiorida</taxon>
        <taxon>Eimeriorina</taxon>
        <taxon>Cryptosporidiidae</taxon>
        <taxon>Cryptosporidium</taxon>
    </lineage>
</organism>
<evidence type="ECO:0000256" key="2">
    <source>
        <dbReference type="SAM" id="MobiDB-lite"/>
    </source>
</evidence>
<dbReference type="AlphaFoldDB" id="A0AAV9Y0H7"/>
<dbReference type="PANTHER" id="PTHR23159:SF31">
    <property type="entry name" value="CENTROSOME-ASSOCIATED PROTEIN CEP250 ISOFORM X1"/>
    <property type="match status" value="1"/>
</dbReference>
<feature type="coiled-coil region" evidence="1">
    <location>
        <begin position="630"/>
        <end position="657"/>
    </location>
</feature>
<feature type="coiled-coil region" evidence="1">
    <location>
        <begin position="4"/>
        <end position="87"/>
    </location>
</feature>
<feature type="domain" description="Protein phosphatase 1 regulatory subunit 21 C-terminal" evidence="3">
    <location>
        <begin position="720"/>
        <end position="769"/>
    </location>
</feature>
<keyword evidence="1" id="KW-0175">Coiled coil</keyword>
<accession>A0AAV9Y0H7</accession>
<comment type="caution">
    <text evidence="4">The sequence shown here is derived from an EMBL/GenBank/DDBJ whole genome shotgun (WGS) entry which is preliminary data.</text>
</comment>
<sequence length="815" mass="95649">MEEKLDLKSKYEKLRKKYTTLKQQFGELKTKTEKYESEYKSLNNSYRELENKYNDCLANLDASQYKEAVLEREVEEMMCQLDQYKQQSELKLIKQNNSLNKTGNGILTGLLPVNEVIKNFQRDEKLEERISILQEELNSKISENEQLHIKEFDLKKRYKLELDELTTINEKLKKKLEEVMNELQYLKLKSSSEDNEAENLKQKSSDNELVEAIRSKLKELENQAEKKYRELRKLIPDINMKKLEAEHIDWLNMRRVNYYFNIKKISSLYFGLLELVLPIITSWESLVNESQNSFENELIERININVSLKLNQAIKNIKYTKTIFNNNISFERNIYNNNNIIGDDNKLLIHSTTFETMNEQLIEGFSLIYKALRLYILGFKMRIPENSEADNSLGTEKIRIVINNLSSLVYSMKELLTKIINMISFNIVIGKDPDIIYIDSRETSIYSEFLKLTDYIFSKIDLKNYLPEERHYFINLIRQVFMDESNFTEEKRIEVKREFWEPIERINKLEGVRRALHNQINERICKYIVKLSNNLSEIKSNIHKIFNSNLISNVINRRMYYNDSINTSIDNLLCYIRENTLNNKLIISSLYQHPSKVFLTGLNRNEFQIVMRETQSKLLNAPPRITLPEINILNKRIEQLEESKNQQIEVINNLKRQLSSNNEILLESDDRIDQISTSRKKSGGSVKSEQSNQGTYKASLDGNSSQIGIQGISESLLREANETLEYTVKRQQLEINSLNDDINITRRSYDEQISLLTQHISSLSEKLSQADASTTSSYNQEILCYSCETWNTLDSIMKKTKGGCEKCKAKLLRPK</sequence>
<dbReference type="PANTHER" id="PTHR23159">
    <property type="entry name" value="CENTROSOMAL PROTEIN 2"/>
    <property type="match status" value="1"/>
</dbReference>
<dbReference type="InterPro" id="IPR049372">
    <property type="entry name" value="PPP1R21_C"/>
</dbReference>
<feature type="compositionally biased region" description="Polar residues" evidence="2">
    <location>
        <begin position="685"/>
        <end position="696"/>
    </location>
</feature>
<protein>
    <submittedName>
        <fullName evidence="4">Coiled coil</fullName>
    </submittedName>
</protein>
<proteinExistence type="predicted"/>
<gene>
    <name evidence="4" type="ORF">RS030_152288</name>
</gene>
<evidence type="ECO:0000259" key="3">
    <source>
        <dbReference type="Pfam" id="PF21636"/>
    </source>
</evidence>
<evidence type="ECO:0000313" key="4">
    <source>
        <dbReference type="EMBL" id="KAK6590421.1"/>
    </source>
</evidence>
<keyword evidence="5" id="KW-1185">Reference proteome</keyword>
<evidence type="ECO:0000256" key="1">
    <source>
        <dbReference type="SAM" id="Coils"/>
    </source>
</evidence>
<feature type="region of interest" description="Disordered" evidence="2">
    <location>
        <begin position="676"/>
        <end position="700"/>
    </location>
</feature>
<dbReference type="Proteomes" id="UP001311799">
    <property type="component" value="Unassembled WGS sequence"/>
</dbReference>
<evidence type="ECO:0000313" key="5">
    <source>
        <dbReference type="Proteomes" id="UP001311799"/>
    </source>
</evidence>
<reference evidence="4 5" key="1">
    <citation type="submission" date="2023-10" db="EMBL/GenBank/DDBJ databases">
        <title>Comparative genomics analysis reveals potential genetic determinants of host preference in Cryptosporidium xiaoi.</title>
        <authorList>
            <person name="Xiao L."/>
            <person name="Li J."/>
        </authorList>
    </citation>
    <scope>NUCLEOTIDE SEQUENCE [LARGE SCALE GENOMIC DNA]</scope>
    <source>
        <strain evidence="4 5">52996</strain>
    </source>
</reference>